<feature type="signal peptide" evidence="6">
    <location>
        <begin position="1"/>
        <end position="23"/>
    </location>
</feature>
<keyword evidence="4 5" id="KW-0119">Carbohydrate metabolism</keyword>
<dbReference type="Proteomes" id="UP001158067">
    <property type="component" value="Unassembled WGS sequence"/>
</dbReference>
<feature type="chain" id="PRO_5045856781" description="Aldose 1-epimerase" evidence="6">
    <location>
        <begin position="24"/>
        <end position="383"/>
    </location>
</feature>
<dbReference type="PIRSF" id="PIRSF005096">
    <property type="entry name" value="GALM"/>
    <property type="match status" value="1"/>
</dbReference>
<dbReference type="EC" id="5.1.3.3" evidence="5"/>
<proteinExistence type="inferred from homology"/>
<evidence type="ECO:0000256" key="3">
    <source>
        <dbReference type="ARBA" id="ARBA00023235"/>
    </source>
</evidence>
<comment type="similarity">
    <text evidence="2 5">Belongs to the aldose epimerase family.</text>
</comment>
<dbReference type="EMBL" id="FXUG01000007">
    <property type="protein sequence ID" value="SMP61944.1"/>
    <property type="molecule type" value="Genomic_DNA"/>
</dbReference>
<dbReference type="InterPro" id="IPR014718">
    <property type="entry name" value="GH-type_carb-bd"/>
</dbReference>
<evidence type="ECO:0000256" key="2">
    <source>
        <dbReference type="ARBA" id="ARBA00006206"/>
    </source>
</evidence>
<dbReference type="InterPro" id="IPR008183">
    <property type="entry name" value="Aldose_1/G6P_1-epimerase"/>
</dbReference>
<dbReference type="PANTHER" id="PTHR10091">
    <property type="entry name" value="ALDOSE-1-EPIMERASE"/>
    <property type="match status" value="1"/>
</dbReference>
<evidence type="ECO:0000256" key="6">
    <source>
        <dbReference type="SAM" id="SignalP"/>
    </source>
</evidence>
<dbReference type="PANTHER" id="PTHR10091:SF0">
    <property type="entry name" value="GALACTOSE MUTAROTASE"/>
    <property type="match status" value="1"/>
</dbReference>
<keyword evidence="3 5" id="KW-0413">Isomerase</keyword>
<sequence>MKCFKTTLLAMTLGLIMTTTGMTSITTANEASITDRSFGTFEGQPVSLFKLVNQSGMTAEISDYGGIVVSLKTADRDGKFEDVVLGYDDFKAYQDDQGFFGAITGRYANRIAKGQFSIDGDSYQLATNNGPNHLHGGNRGFNKRMWKPTARMHDGQPQLQLQYTSPDGEEGFPGNLNVTVTYTLTEDNGLQIHYHATTDQPTLCNLTHHGYWNIGGPTSTSILDQELRLDCDQFTPIDETSIPTGELRDVTATPFDFRTTNKIGERIDADNPQLKIGRGYDHNFVIDGDAGTLRPVARLHDKKSGRVMELLTTDVGVQFYTGNFFDGKAIGKNNCPMTHRIALCLECQRFPDSPNHANFPSATLRPGEVYEKTTVYRFSVEKR</sequence>
<evidence type="ECO:0000313" key="7">
    <source>
        <dbReference type="EMBL" id="SMP61944.1"/>
    </source>
</evidence>
<dbReference type="SUPFAM" id="SSF74650">
    <property type="entry name" value="Galactose mutarotase-like"/>
    <property type="match status" value="1"/>
</dbReference>
<evidence type="ECO:0000313" key="8">
    <source>
        <dbReference type="Proteomes" id="UP001158067"/>
    </source>
</evidence>
<organism evidence="7 8">
    <name type="scientific">Neorhodopirellula lusitana</name>
    <dbReference type="NCBI Taxonomy" id="445327"/>
    <lineage>
        <taxon>Bacteria</taxon>
        <taxon>Pseudomonadati</taxon>
        <taxon>Planctomycetota</taxon>
        <taxon>Planctomycetia</taxon>
        <taxon>Pirellulales</taxon>
        <taxon>Pirellulaceae</taxon>
        <taxon>Neorhodopirellula</taxon>
    </lineage>
</organism>
<keyword evidence="6" id="KW-0732">Signal</keyword>
<dbReference type="NCBIfam" id="NF008277">
    <property type="entry name" value="PRK11055.1"/>
    <property type="match status" value="1"/>
</dbReference>
<gene>
    <name evidence="7" type="ORF">SAMN06265222_107195</name>
</gene>
<comment type="caution">
    <text evidence="7">The sequence shown here is derived from an EMBL/GenBank/DDBJ whole genome shotgun (WGS) entry which is preliminary data.</text>
</comment>
<evidence type="ECO:0000256" key="4">
    <source>
        <dbReference type="ARBA" id="ARBA00023277"/>
    </source>
</evidence>
<evidence type="ECO:0000256" key="5">
    <source>
        <dbReference type="PIRNR" id="PIRNR005096"/>
    </source>
</evidence>
<reference evidence="7 8" key="1">
    <citation type="submission" date="2017-05" db="EMBL/GenBank/DDBJ databases">
        <authorList>
            <person name="Varghese N."/>
            <person name="Submissions S."/>
        </authorList>
    </citation>
    <scope>NUCLEOTIDE SEQUENCE [LARGE SCALE GENOMIC DNA]</scope>
    <source>
        <strain evidence="7 8">DSM 25457</strain>
    </source>
</reference>
<comment type="catalytic activity">
    <reaction evidence="5">
        <text>alpha-D-glucose = beta-D-glucose</text>
        <dbReference type="Rhea" id="RHEA:10264"/>
        <dbReference type="ChEBI" id="CHEBI:15903"/>
        <dbReference type="ChEBI" id="CHEBI:17925"/>
        <dbReference type="EC" id="5.1.3.3"/>
    </reaction>
</comment>
<evidence type="ECO:0000256" key="1">
    <source>
        <dbReference type="ARBA" id="ARBA00005028"/>
    </source>
</evidence>
<dbReference type="RefSeq" id="WP_283433269.1">
    <property type="nucleotide sequence ID" value="NZ_FXUG01000007.1"/>
</dbReference>
<dbReference type="Pfam" id="PF01263">
    <property type="entry name" value="Aldose_epim"/>
    <property type="match status" value="1"/>
</dbReference>
<dbReference type="InterPro" id="IPR047215">
    <property type="entry name" value="Galactose_mutarotase-like"/>
</dbReference>
<dbReference type="InterPro" id="IPR015443">
    <property type="entry name" value="Aldose_1-epimerase"/>
</dbReference>
<keyword evidence="8" id="KW-1185">Reference proteome</keyword>
<protein>
    <recommendedName>
        <fullName evidence="5">Aldose 1-epimerase</fullName>
        <ecNumber evidence="5">5.1.3.3</ecNumber>
    </recommendedName>
</protein>
<dbReference type="Gene3D" id="2.70.98.10">
    <property type="match status" value="1"/>
</dbReference>
<comment type="pathway">
    <text evidence="1 5">Carbohydrate metabolism; hexose metabolism.</text>
</comment>
<accession>A0ABY1QBE6</accession>
<name>A0ABY1QBE6_9BACT</name>
<dbReference type="InterPro" id="IPR011013">
    <property type="entry name" value="Gal_mutarotase_sf_dom"/>
</dbReference>
<dbReference type="CDD" id="cd09019">
    <property type="entry name" value="galactose_mutarotase_like"/>
    <property type="match status" value="1"/>
</dbReference>